<dbReference type="GO" id="GO:0005829">
    <property type="term" value="C:cytosol"/>
    <property type="evidence" value="ECO:0007669"/>
    <property type="project" value="TreeGrafter"/>
</dbReference>
<accession>A0A6N6VLU4</accession>
<organism evidence="3 4">
    <name type="scientific">Parvibaculum sedimenti</name>
    <dbReference type="NCBI Taxonomy" id="2608632"/>
    <lineage>
        <taxon>Bacteria</taxon>
        <taxon>Pseudomonadati</taxon>
        <taxon>Pseudomonadota</taxon>
        <taxon>Alphaproteobacteria</taxon>
        <taxon>Hyphomicrobiales</taxon>
        <taxon>Parvibaculaceae</taxon>
        <taxon>Parvibaculum</taxon>
    </lineage>
</organism>
<dbReference type="RefSeq" id="WP_152216309.1">
    <property type="nucleotide sequence ID" value="NZ_WESC01000008.1"/>
</dbReference>
<keyword evidence="1" id="KW-0328">Glycosyltransferase</keyword>
<protein>
    <submittedName>
        <fullName evidence="3">Glycosyltransferase family 9 protein</fullName>
    </submittedName>
</protein>
<dbReference type="Pfam" id="PF01075">
    <property type="entry name" value="Glyco_transf_9"/>
    <property type="match status" value="1"/>
</dbReference>
<reference evidence="3 4" key="1">
    <citation type="submission" date="2019-09" db="EMBL/GenBank/DDBJ databases">
        <title>Parvibaculum sedimenti sp. nov., isolated from sediment.</title>
        <authorList>
            <person name="Wang Y."/>
        </authorList>
    </citation>
    <scope>NUCLEOTIDE SEQUENCE [LARGE SCALE GENOMIC DNA]</scope>
    <source>
        <strain evidence="3 4">HXT-9</strain>
    </source>
</reference>
<gene>
    <name evidence="3" type="ORF">F2P47_10500</name>
</gene>
<dbReference type="AlphaFoldDB" id="A0A6N6VLU4"/>
<dbReference type="Proteomes" id="UP000468901">
    <property type="component" value="Unassembled WGS sequence"/>
</dbReference>
<sequence length="322" mass="35492">MRILFITSNRIGDAVLSTGLLAGLMERYPGAKFWVACGPLAVPIFEHAPGVEKVIVLKKAPWAGHWRKLLRETMFRRFEAVVDLRGSATAYLLCARKRHVLKANHTLHRVIHNAGVAGFDPAPWPRVWPGKEARKRARELIPDGRVVLALGPSANWPRKMWPIEYGAELVRRLTGPGGPLQGVYVLIAAAPGERELVKPIIDEVPDERRIELIGENLSLVAACFERVRLYIGNDSGLMHLSAAAGAPTLGLFGPTPDGRYDPWGTNTARVRGPRSYEQILAEEGEKYAGESAMRDLSVDKVYDAACALLARTEPKSQEKDIA</sequence>
<dbReference type="InterPro" id="IPR002201">
    <property type="entry name" value="Glyco_trans_9"/>
</dbReference>
<dbReference type="EMBL" id="WESC01000008">
    <property type="protein sequence ID" value="KAB7739929.1"/>
    <property type="molecule type" value="Genomic_DNA"/>
</dbReference>
<keyword evidence="4" id="KW-1185">Reference proteome</keyword>
<dbReference type="Gene3D" id="3.40.50.2000">
    <property type="entry name" value="Glycogen Phosphorylase B"/>
    <property type="match status" value="2"/>
</dbReference>
<evidence type="ECO:0000256" key="2">
    <source>
        <dbReference type="ARBA" id="ARBA00022679"/>
    </source>
</evidence>
<evidence type="ECO:0000256" key="1">
    <source>
        <dbReference type="ARBA" id="ARBA00022676"/>
    </source>
</evidence>
<dbReference type="InterPro" id="IPR051199">
    <property type="entry name" value="LPS_LOS_Heptosyltrfase"/>
</dbReference>
<keyword evidence="2 3" id="KW-0808">Transferase</keyword>
<dbReference type="GO" id="GO:0008713">
    <property type="term" value="F:ADP-heptose-lipopolysaccharide heptosyltransferase activity"/>
    <property type="evidence" value="ECO:0007669"/>
    <property type="project" value="TreeGrafter"/>
</dbReference>
<dbReference type="SUPFAM" id="SSF53756">
    <property type="entry name" value="UDP-Glycosyltransferase/glycogen phosphorylase"/>
    <property type="match status" value="1"/>
</dbReference>
<name>A0A6N6VLU4_9HYPH</name>
<dbReference type="CDD" id="cd03789">
    <property type="entry name" value="GT9_LPS_heptosyltransferase"/>
    <property type="match status" value="1"/>
</dbReference>
<dbReference type="PANTHER" id="PTHR30160">
    <property type="entry name" value="TETRAACYLDISACCHARIDE 4'-KINASE-RELATED"/>
    <property type="match status" value="1"/>
</dbReference>
<proteinExistence type="predicted"/>
<comment type="caution">
    <text evidence="3">The sequence shown here is derived from an EMBL/GenBank/DDBJ whole genome shotgun (WGS) entry which is preliminary data.</text>
</comment>
<dbReference type="GO" id="GO:0009244">
    <property type="term" value="P:lipopolysaccharide core region biosynthetic process"/>
    <property type="evidence" value="ECO:0007669"/>
    <property type="project" value="TreeGrafter"/>
</dbReference>
<evidence type="ECO:0000313" key="4">
    <source>
        <dbReference type="Proteomes" id="UP000468901"/>
    </source>
</evidence>
<evidence type="ECO:0000313" key="3">
    <source>
        <dbReference type="EMBL" id="KAB7739929.1"/>
    </source>
</evidence>